<evidence type="ECO:0000313" key="4">
    <source>
        <dbReference type="Proteomes" id="UP000078492"/>
    </source>
</evidence>
<evidence type="ECO:0008006" key="5">
    <source>
        <dbReference type="Google" id="ProtNLM"/>
    </source>
</evidence>
<name>A0A151JA25_9HYME</name>
<feature type="region of interest" description="Disordered" evidence="2">
    <location>
        <begin position="1"/>
        <end position="20"/>
    </location>
</feature>
<proteinExistence type="predicted"/>
<dbReference type="Proteomes" id="UP000078492">
    <property type="component" value="Unassembled WGS sequence"/>
</dbReference>
<dbReference type="EMBL" id="KQ979327">
    <property type="protein sequence ID" value="KYN21915.1"/>
    <property type="molecule type" value="Genomic_DNA"/>
</dbReference>
<keyword evidence="4" id="KW-1185">Reference proteome</keyword>
<reference evidence="3 4" key="1">
    <citation type="submission" date="2015-09" db="EMBL/GenBank/DDBJ databases">
        <title>Trachymyrmex cornetzi WGS genome.</title>
        <authorList>
            <person name="Nygaard S."/>
            <person name="Hu H."/>
            <person name="Boomsma J."/>
            <person name="Zhang G."/>
        </authorList>
    </citation>
    <scope>NUCLEOTIDE SEQUENCE [LARGE SCALE GENOMIC DNA]</scope>
    <source>
        <strain evidence="3">Tcor2-1</strain>
        <tissue evidence="3">Whole body</tissue>
    </source>
</reference>
<feature type="non-terminal residue" evidence="3">
    <location>
        <position position="1"/>
    </location>
</feature>
<accession>A0A151JA25</accession>
<protein>
    <recommendedName>
        <fullName evidence="5">THAP domain-containing protein 9</fullName>
    </recommendedName>
</protein>
<evidence type="ECO:0000256" key="2">
    <source>
        <dbReference type="SAM" id="MobiDB-lite"/>
    </source>
</evidence>
<evidence type="ECO:0000256" key="1">
    <source>
        <dbReference type="SAM" id="Coils"/>
    </source>
</evidence>
<dbReference type="AlphaFoldDB" id="A0A151JA25"/>
<keyword evidence="1" id="KW-0175">Coiled coil</keyword>
<gene>
    <name evidence="3" type="ORF">ALC57_05699</name>
</gene>
<organism evidence="3 4">
    <name type="scientific">Trachymyrmex cornetzi</name>
    <dbReference type="NCBI Taxonomy" id="471704"/>
    <lineage>
        <taxon>Eukaryota</taxon>
        <taxon>Metazoa</taxon>
        <taxon>Ecdysozoa</taxon>
        <taxon>Arthropoda</taxon>
        <taxon>Hexapoda</taxon>
        <taxon>Insecta</taxon>
        <taxon>Pterygota</taxon>
        <taxon>Neoptera</taxon>
        <taxon>Endopterygota</taxon>
        <taxon>Hymenoptera</taxon>
        <taxon>Apocrita</taxon>
        <taxon>Aculeata</taxon>
        <taxon>Formicoidea</taxon>
        <taxon>Formicidae</taxon>
        <taxon>Myrmicinae</taxon>
        <taxon>Trachymyrmex</taxon>
    </lineage>
</organism>
<feature type="coiled-coil region" evidence="1">
    <location>
        <begin position="22"/>
        <end position="49"/>
    </location>
</feature>
<evidence type="ECO:0000313" key="3">
    <source>
        <dbReference type="EMBL" id="KYN21915.1"/>
    </source>
</evidence>
<sequence length="83" mass="9604">PRYVGDIRSPQLSTPKKAKRALDVAKRTIQRLRKKIKMLQQDQRRLIARITTMEGLIKHLKNKSLLSEVTAENLMVPLHHVPT</sequence>